<name>T1KHC7_TETUR</name>
<organism evidence="15 16">
    <name type="scientific">Tetranychus urticae</name>
    <name type="common">Two-spotted spider mite</name>
    <dbReference type="NCBI Taxonomy" id="32264"/>
    <lineage>
        <taxon>Eukaryota</taxon>
        <taxon>Metazoa</taxon>
        <taxon>Ecdysozoa</taxon>
        <taxon>Arthropoda</taxon>
        <taxon>Chelicerata</taxon>
        <taxon>Arachnida</taxon>
        <taxon>Acari</taxon>
        <taxon>Acariformes</taxon>
        <taxon>Trombidiformes</taxon>
        <taxon>Prostigmata</taxon>
        <taxon>Eleutherengona</taxon>
        <taxon>Raphignathae</taxon>
        <taxon>Tetranychoidea</taxon>
        <taxon>Tetranychidae</taxon>
        <taxon>Tetranychus</taxon>
    </lineage>
</organism>
<keyword evidence="9 12" id="KW-0067">ATP-binding</keyword>
<dbReference type="PROSITE" id="PS00107">
    <property type="entry name" value="PROTEIN_KINASE_ATP"/>
    <property type="match status" value="1"/>
</dbReference>
<feature type="region of interest" description="Disordered" evidence="13">
    <location>
        <begin position="15"/>
        <end position="36"/>
    </location>
</feature>
<dbReference type="STRING" id="32264.T1KHC7"/>
<dbReference type="Gene3D" id="3.90.810.10">
    <property type="entry name" value="CRIB domain"/>
    <property type="match status" value="1"/>
</dbReference>
<sequence>MKLLYIMNSFLSKLNPRSGKKKASTSPISSTGRASDIGQPFEVKHHIHCNVNQQTGQIEGLPPAWVKLLEASNITNSEQHENPKVVIDVLKYYTHSIKKKANQGKYIATQETIDEDIREIEREDREWGPSGPKGYHGSSDGSFKSSQEDLIQDSDNQKIETSNDVNKHDVSYPDVVVTDVNSENSNQIKKDNQQIINDITKDLDKVIVQAEGLLSDFEAKRKEAEREKDAKSGSSKTDKQQTQDQTPQIQTQPQGHHYQQINQNHQLQHQQLHQHKQVQKPPMPQLRKKRGPKIEMTDEEVMQALRAIVNPGDPKERYQLLKKIGSGASGTVYTANDRVTNTKVAIKTMDLTKQQKKELIITEIKVMSENTHPNLVNYLDSYLVGDDLWVIMDYLEGGALTDVVTETEMSEGQMAAICRETLQAVAFLHSKGIIHRDIKSDNVLLGMDGSVKVTDFGFCAQVSPDEKRQTMVGTPYWMAPEVVNRKQYGKKIDIWSLGIMVIEMVEGEPPYINENPIRALYLIAVHGKPEIRHKEKLSPQLQDFLDRCLEVDMDKRASALELLKHPFLDKADNLKTLVPLIKAAKKVLKK</sequence>
<dbReference type="CDD" id="cd01093">
    <property type="entry name" value="CRIB_PAK_like"/>
    <property type="match status" value="1"/>
</dbReference>
<feature type="domain" description="Protein kinase" evidence="14">
    <location>
        <begin position="318"/>
        <end position="568"/>
    </location>
</feature>
<evidence type="ECO:0000256" key="2">
    <source>
        <dbReference type="ARBA" id="ARBA00008874"/>
    </source>
</evidence>
<comment type="catalytic activity">
    <reaction evidence="11">
        <text>L-seryl-[protein] + ATP = O-phospho-L-seryl-[protein] + ADP + H(+)</text>
        <dbReference type="Rhea" id="RHEA:17989"/>
        <dbReference type="Rhea" id="RHEA-COMP:9863"/>
        <dbReference type="Rhea" id="RHEA-COMP:11604"/>
        <dbReference type="ChEBI" id="CHEBI:15378"/>
        <dbReference type="ChEBI" id="CHEBI:29999"/>
        <dbReference type="ChEBI" id="CHEBI:30616"/>
        <dbReference type="ChEBI" id="CHEBI:83421"/>
        <dbReference type="ChEBI" id="CHEBI:456216"/>
        <dbReference type="EC" id="2.7.11.1"/>
    </reaction>
</comment>
<evidence type="ECO:0000259" key="14">
    <source>
        <dbReference type="PROSITE" id="PS50011"/>
    </source>
</evidence>
<dbReference type="PROSITE" id="PS50011">
    <property type="entry name" value="PROTEIN_KINASE_DOM"/>
    <property type="match status" value="1"/>
</dbReference>
<dbReference type="GO" id="GO:0004674">
    <property type="term" value="F:protein serine/threonine kinase activity"/>
    <property type="evidence" value="ECO:0007669"/>
    <property type="project" value="UniProtKB-KW"/>
</dbReference>
<evidence type="ECO:0000256" key="1">
    <source>
        <dbReference type="ARBA" id="ARBA00004496"/>
    </source>
</evidence>
<feature type="compositionally biased region" description="Basic and acidic residues" evidence="13">
    <location>
        <begin position="219"/>
        <end position="241"/>
    </location>
</feature>
<dbReference type="Pfam" id="PF00069">
    <property type="entry name" value="Pkinase"/>
    <property type="match status" value="1"/>
</dbReference>
<evidence type="ECO:0000256" key="12">
    <source>
        <dbReference type="PROSITE-ProRule" id="PRU10141"/>
    </source>
</evidence>
<dbReference type="AlphaFoldDB" id="T1KHC7"/>
<feature type="compositionally biased region" description="Low complexity" evidence="13">
    <location>
        <begin position="242"/>
        <end position="271"/>
    </location>
</feature>
<feature type="region of interest" description="Disordered" evidence="13">
    <location>
        <begin position="219"/>
        <end position="293"/>
    </location>
</feature>
<dbReference type="GO" id="GO:0005737">
    <property type="term" value="C:cytoplasm"/>
    <property type="evidence" value="ECO:0007669"/>
    <property type="project" value="UniProtKB-SubCell"/>
</dbReference>
<evidence type="ECO:0000256" key="8">
    <source>
        <dbReference type="ARBA" id="ARBA00022777"/>
    </source>
</evidence>
<dbReference type="InterPro" id="IPR017441">
    <property type="entry name" value="Protein_kinase_ATP_BS"/>
</dbReference>
<comment type="catalytic activity">
    <reaction evidence="10">
        <text>L-threonyl-[protein] + ATP = O-phospho-L-threonyl-[protein] + ADP + H(+)</text>
        <dbReference type="Rhea" id="RHEA:46608"/>
        <dbReference type="Rhea" id="RHEA-COMP:11060"/>
        <dbReference type="Rhea" id="RHEA-COMP:11605"/>
        <dbReference type="ChEBI" id="CHEBI:15378"/>
        <dbReference type="ChEBI" id="CHEBI:30013"/>
        <dbReference type="ChEBI" id="CHEBI:30616"/>
        <dbReference type="ChEBI" id="CHEBI:61977"/>
        <dbReference type="ChEBI" id="CHEBI:456216"/>
        <dbReference type="EC" id="2.7.11.1"/>
    </reaction>
</comment>
<evidence type="ECO:0000256" key="9">
    <source>
        <dbReference type="ARBA" id="ARBA00022840"/>
    </source>
</evidence>
<keyword evidence="6" id="KW-0808">Transferase</keyword>
<dbReference type="EC" id="2.7.11.1" evidence="3"/>
<dbReference type="InterPro" id="IPR051931">
    <property type="entry name" value="PAK3-like"/>
</dbReference>
<evidence type="ECO:0000256" key="6">
    <source>
        <dbReference type="ARBA" id="ARBA00022679"/>
    </source>
</evidence>
<dbReference type="Pfam" id="PF00786">
    <property type="entry name" value="PBD"/>
    <property type="match status" value="1"/>
</dbReference>
<evidence type="ECO:0000256" key="3">
    <source>
        <dbReference type="ARBA" id="ARBA00012513"/>
    </source>
</evidence>
<dbReference type="EMBL" id="CAEY01000075">
    <property type="status" value="NOT_ANNOTATED_CDS"/>
    <property type="molecule type" value="Genomic_DNA"/>
</dbReference>
<evidence type="ECO:0000313" key="15">
    <source>
        <dbReference type="EnsemblMetazoa" id="tetur11g03920.1"/>
    </source>
</evidence>
<proteinExistence type="inferred from homology"/>
<evidence type="ECO:0000256" key="10">
    <source>
        <dbReference type="ARBA" id="ARBA00047899"/>
    </source>
</evidence>
<evidence type="ECO:0000256" key="4">
    <source>
        <dbReference type="ARBA" id="ARBA00022490"/>
    </source>
</evidence>
<dbReference type="GO" id="GO:0005524">
    <property type="term" value="F:ATP binding"/>
    <property type="evidence" value="ECO:0007669"/>
    <property type="project" value="UniProtKB-UniRule"/>
</dbReference>
<dbReference type="InterPro" id="IPR008271">
    <property type="entry name" value="Ser/Thr_kinase_AS"/>
</dbReference>
<dbReference type="SUPFAM" id="SSF56112">
    <property type="entry name" value="Protein kinase-like (PK-like)"/>
    <property type="match status" value="1"/>
</dbReference>
<keyword evidence="7 12" id="KW-0547">Nucleotide-binding</keyword>
<keyword evidence="5" id="KW-0723">Serine/threonine-protein kinase</keyword>
<dbReference type="InterPro" id="IPR036936">
    <property type="entry name" value="CRIB_dom_sf"/>
</dbReference>
<dbReference type="InterPro" id="IPR033923">
    <property type="entry name" value="PAK_BD"/>
</dbReference>
<dbReference type="EnsemblMetazoa" id="tetur11g03920.1">
    <property type="protein sequence ID" value="tetur11g03920.1"/>
    <property type="gene ID" value="tetur11g03920"/>
</dbReference>
<feature type="region of interest" description="Disordered" evidence="13">
    <location>
        <begin position="123"/>
        <end position="151"/>
    </location>
</feature>
<dbReference type="InterPro" id="IPR000719">
    <property type="entry name" value="Prot_kinase_dom"/>
</dbReference>
<keyword evidence="4" id="KW-0963">Cytoplasm</keyword>
<dbReference type="FunFam" id="1.10.510.10:FF:000011">
    <property type="entry name" value="Non-specific serine/threonine protein kinase"/>
    <property type="match status" value="1"/>
</dbReference>
<comment type="subcellular location">
    <subcellularLocation>
        <location evidence="1">Cytoplasm</location>
    </subcellularLocation>
</comment>
<keyword evidence="16" id="KW-1185">Reference proteome</keyword>
<dbReference type="eggNOG" id="KOG0578">
    <property type="taxonomic scope" value="Eukaryota"/>
</dbReference>
<dbReference type="FunFam" id="3.30.200.20:FF:000705">
    <property type="entry name" value="Non-specific serine/threonine protein kinase"/>
    <property type="match status" value="1"/>
</dbReference>
<dbReference type="PROSITE" id="PS00108">
    <property type="entry name" value="PROTEIN_KINASE_ST"/>
    <property type="match status" value="1"/>
</dbReference>
<dbReference type="Proteomes" id="UP000015104">
    <property type="component" value="Unassembled WGS sequence"/>
</dbReference>
<keyword evidence="8" id="KW-0418">Kinase</keyword>
<dbReference type="InterPro" id="IPR000095">
    <property type="entry name" value="CRIB_dom"/>
</dbReference>
<evidence type="ECO:0000256" key="5">
    <source>
        <dbReference type="ARBA" id="ARBA00022527"/>
    </source>
</evidence>
<dbReference type="Gene3D" id="3.30.200.20">
    <property type="entry name" value="Phosphorylase Kinase, domain 1"/>
    <property type="match status" value="1"/>
</dbReference>
<accession>T1KHC7</accession>
<dbReference type="HOGENOM" id="CLU_000288_26_6_1"/>
<comment type="similarity">
    <text evidence="2">Belongs to the protein kinase superfamily. STE Ser/Thr protein kinase family. STE20 subfamily.</text>
</comment>
<dbReference type="Gene3D" id="1.10.510.10">
    <property type="entry name" value="Transferase(Phosphotransferase) domain 1"/>
    <property type="match status" value="1"/>
</dbReference>
<reference evidence="15" key="2">
    <citation type="submission" date="2015-06" db="UniProtKB">
        <authorList>
            <consortium name="EnsemblMetazoa"/>
        </authorList>
    </citation>
    <scope>IDENTIFICATION</scope>
</reference>
<feature type="compositionally biased region" description="Polar residues" evidence="13">
    <location>
        <begin position="24"/>
        <end position="33"/>
    </location>
</feature>
<dbReference type="PANTHER" id="PTHR45832:SF22">
    <property type="entry name" value="SERINE_THREONINE-PROTEIN KINASE SAMKA-RELATED"/>
    <property type="match status" value="1"/>
</dbReference>
<dbReference type="InterPro" id="IPR011009">
    <property type="entry name" value="Kinase-like_dom_sf"/>
</dbReference>
<protein>
    <recommendedName>
        <fullName evidence="3">non-specific serine/threonine protein kinase</fullName>
        <ecNumber evidence="3">2.7.11.1</ecNumber>
    </recommendedName>
</protein>
<reference evidence="16" key="1">
    <citation type="submission" date="2011-08" db="EMBL/GenBank/DDBJ databases">
        <authorList>
            <person name="Rombauts S."/>
        </authorList>
    </citation>
    <scope>NUCLEOTIDE SEQUENCE</scope>
    <source>
        <strain evidence="16">London</strain>
    </source>
</reference>
<evidence type="ECO:0000313" key="16">
    <source>
        <dbReference type="Proteomes" id="UP000015104"/>
    </source>
</evidence>
<dbReference type="SMART" id="SM00285">
    <property type="entry name" value="PBD"/>
    <property type="match status" value="1"/>
</dbReference>
<dbReference type="PANTHER" id="PTHR45832">
    <property type="entry name" value="SERINE/THREONINE-PROTEIN KINASE SAMKA-RELATED-RELATED"/>
    <property type="match status" value="1"/>
</dbReference>
<evidence type="ECO:0000256" key="13">
    <source>
        <dbReference type="SAM" id="MobiDB-lite"/>
    </source>
</evidence>
<feature type="binding site" evidence="12">
    <location>
        <position position="347"/>
    </location>
    <ligand>
        <name>ATP</name>
        <dbReference type="ChEBI" id="CHEBI:30616"/>
    </ligand>
</feature>
<evidence type="ECO:0000256" key="11">
    <source>
        <dbReference type="ARBA" id="ARBA00048679"/>
    </source>
</evidence>
<evidence type="ECO:0000256" key="7">
    <source>
        <dbReference type="ARBA" id="ARBA00022741"/>
    </source>
</evidence>
<dbReference type="SMART" id="SM00220">
    <property type="entry name" value="S_TKc"/>
    <property type="match status" value="1"/>
</dbReference>
<feature type="compositionally biased region" description="Polar residues" evidence="13">
    <location>
        <begin position="139"/>
        <end position="149"/>
    </location>
</feature>